<dbReference type="EMBL" id="ODYU01006765">
    <property type="protein sequence ID" value="SOQ48912.1"/>
    <property type="molecule type" value="Genomic_DNA"/>
</dbReference>
<reference evidence="2" key="1">
    <citation type="submission" date="2016-07" db="EMBL/GenBank/DDBJ databases">
        <authorList>
            <person name="Bretaudeau A."/>
        </authorList>
    </citation>
    <scope>NUCLEOTIDE SEQUENCE</scope>
    <source>
        <strain evidence="2">Rice</strain>
        <tissue evidence="2">Whole body</tissue>
    </source>
</reference>
<name>A0A2H1W7U6_SPOFR</name>
<organism evidence="2">
    <name type="scientific">Spodoptera frugiperda</name>
    <name type="common">Fall armyworm</name>
    <dbReference type="NCBI Taxonomy" id="7108"/>
    <lineage>
        <taxon>Eukaryota</taxon>
        <taxon>Metazoa</taxon>
        <taxon>Ecdysozoa</taxon>
        <taxon>Arthropoda</taxon>
        <taxon>Hexapoda</taxon>
        <taxon>Insecta</taxon>
        <taxon>Pterygota</taxon>
        <taxon>Neoptera</taxon>
        <taxon>Endopterygota</taxon>
        <taxon>Lepidoptera</taxon>
        <taxon>Glossata</taxon>
        <taxon>Ditrysia</taxon>
        <taxon>Noctuoidea</taxon>
        <taxon>Noctuidae</taxon>
        <taxon>Amphipyrinae</taxon>
        <taxon>Spodoptera</taxon>
    </lineage>
</organism>
<accession>A0A2H1W7U6</accession>
<feature type="compositionally biased region" description="Polar residues" evidence="1">
    <location>
        <begin position="200"/>
        <end position="213"/>
    </location>
</feature>
<gene>
    <name evidence="2" type="ORF">SFRICE_012368</name>
</gene>
<dbReference type="AlphaFoldDB" id="A0A2H1W7U6"/>
<protein>
    <submittedName>
        <fullName evidence="2">SFRICE_012368</fullName>
    </submittedName>
</protein>
<sequence length="256" mass="28711">MDMFLNSVRVLKCNWRKGKANGSVRQNPFFARDNHPMTSPALGEARSGNPPLKLRHEDVIAASLTEHNGVIKYRTVNEQTDLLTTVSDQHSLAMTVIPVLLDHRKKSRVVTKFLYSAIFAPLGLGAVYKGSTLSSISIVLAILNRFLSSTAKSLSSAQALTLSICCHSVTLVGPRHLHNHHTNFKLPKPPHHTIFHNPLKTKTQPEQPKSPQPNHHLRSHPISTDAHYKTFDILFSRQPRRANQFDLCMKKTKIVC</sequence>
<feature type="region of interest" description="Disordered" evidence="1">
    <location>
        <begin position="198"/>
        <end position="221"/>
    </location>
</feature>
<evidence type="ECO:0000256" key="1">
    <source>
        <dbReference type="SAM" id="MobiDB-lite"/>
    </source>
</evidence>
<proteinExistence type="predicted"/>
<evidence type="ECO:0000313" key="2">
    <source>
        <dbReference type="EMBL" id="SOQ48912.1"/>
    </source>
</evidence>